<organism evidence="1 2">
    <name type="scientific">Babesia gibsoni</name>
    <dbReference type="NCBI Taxonomy" id="33632"/>
    <lineage>
        <taxon>Eukaryota</taxon>
        <taxon>Sar</taxon>
        <taxon>Alveolata</taxon>
        <taxon>Apicomplexa</taxon>
        <taxon>Aconoidasida</taxon>
        <taxon>Piroplasmida</taxon>
        <taxon>Babesiidae</taxon>
        <taxon>Babesia</taxon>
    </lineage>
</organism>
<comment type="caution">
    <text evidence="1">The sequence shown here is derived from an EMBL/GenBank/DDBJ whole genome shotgun (WGS) entry which is preliminary data.</text>
</comment>
<keyword evidence="2" id="KW-1185">Reference proteome</keyword>
<dbReference type="Proteomes" id="UP001230268">
    <property type="component" value="Unassembled WGS sequence"/>
</dbReference>
<name>A0AAD8LPU8_BABGI</name>
<proteinExistence type="predicted"/>
<evidence type="ECO:0000313" key="1">
    <source>
        <dbReference type="EMBL" id="KAK1443046.1"/>
    </source>
</evidence>
<evidence type="ECO:0000313" key="2">
    <source>
        <dbReference type="Proteomes" id="UP001230268"/>
    </source>
</evidence>
<dbReference type="AlphaFoldDB" id="A0AAD8LPU8"/>
<sequence length="744" mass="86523">MVDLRRISCKKTRFSCKKIAYSELRRFQQSEYIRALTWRKRLERVHFLPEVKDEVKALSHESVQSILCQGSPFHFSKQLTQEATDSLENLLFGDLTSVKKLGNHELLLLLSLLQKLSIENISLLSKVLEECIIRFHSLAFAEVAHVTYKANTLPESVKQTFVQRWIPKVVSSLHLLGARGTSSGDLSSVAKITYALSQHLSQKDDILVTLLSQCPMGEEPDERVFSRNCSLIAQSMLKTDIVNYEFLHTASEFYHNAMKHHIDLPWTQHRGDYITSISNVVFSLEEAVEAPFPTADFLHFMDTSEFFGYHNKDLFVTFQRYIDLKLEYFIRHPHVAAYYRGDNDDSKSQITQRFLELVKSQRYKHTVSGKQDLQRLMKDMLASPRRERRDVWRIDDIYTIGLKYVTKREVFAKFLDVILCKGKLDKLSTREREMLKDLCQIYARYDGGLLSHISDMVPIKPFNNVFIEYRYEFTGKNYKVVPQSNMRWFPHGPDFDELCRSYMKEGKEEHLKAINDCFQVIVSYLPRVSCWDSVWRMLSVIDKSRCMEMLPLVRSFLEESFLGFHRLTTPLKTTCSVASYLIKNVNEADDYIIQVDSCARILELLLTCEGSRDYACLHTFGNVIELYVELKCALDRNAPLPSDIRSIMDHMSSTLRRYLMEFTTTKKDIFSLPVTNDLYDQVRRSIALYNNADFNSEYITPERTLELLRCTGQSVDTEFLQINAEFIRHILLHGIVLSDSTNIV</sequence>
<dbReference type="EMBL" id="JAVEPI010000003">
    <property type="protein sequence ID" value="KAK1443046.1"/>
    <property type="molecule type" value="Genomic_DNA"/>
</dbReference>
<protein>
    <submittedName>
        <fullName evidence="1">Uncharacterized protein</fullName>
    </submittedName>
</protein>
<gene>
    <name evidence="1" type="ORF">BgAZ_305640</name>
</gene>
<accession>A0AAD8LPU8</accession>
<reference evidence="1" key="1">
    <citation type="submission" date="2023-08" db="EMBL/GenBank/DDBJ databases">
        <title>Draft sequence of the Babesia gibsoni genome.</title>
        <authorList>
            <person name="Yamagishi J.Y."/>
            <person name="Xuan X.X."/>
        </authorList>
    </citation>
    <scope>NUCLEOTIDE SEQUENCE</scope>
    <source>
        <strain evidence="1">Azabu</strain>
    </source>
</reference>